<sequence>MSSTFSDPRKQRMVAYVLLGAVTLIAIVSGLVIFNGAKATKQANTKASELATELTAAGLPAPDQQQIARALGSDGGAACSDPSNSLKRAMLYAGITNGAAGPGQRPVIGDSKIVQGQRLIIKVYCPDQLADFDKLVADLDFDDVIND</sequence>
<dbReference type="Proteomes" id="UP000587527">
    <property type="component" value="Unassembled WGS sequence"/>
</dbReference>
<organism evidence="2 3">
    <name type="scientific">Allocatelliglobosispora scoriae</name>
    <dbReference type="NCBI Taxonomy" id="643052"/>
    <lineage>
        <taxon>Bacteria</taxon>
        <taxon>Bacillati</taxon>
        <taxon>Actinomycetota</taxon>
        <taxon>Actinomycetes</taxon>
        <taxon>Micromonosporales</taxon>
        <taxon>Micromonosporaceae</taxon>
        <taxon>Allocatelliglobosispora</taxon>
    </lineage>
</organism>
<proteinExistence type="predicted"/>
<comment type="caution">
    <text evidence="2">The sequence shown here is derived from an EMBL/GenBank/DDBJ whole genome shotgun (WGS) entry which is preliminary data.</text>
</comment>
<reference evidence="2 3" key="1">
    <citation type="submission" date="2020-08" db="EMBL/GenBank/DDBJ databases">
        <title>Sequencing the genomes of 1000 actinobacteria strains.</title>
        <authorList>
            <person name="Klenk H.-P."/>
        </authorList>
    </citation>
    <scope>NUCLEOTIDE SEQUENCE [LARGE SCALE GENOMIC DNA]</scope>
    <source>
        <strain evidence="2 3">DSM 45362</strain>
    </source>
</reference>
<keyword evidence="3" id="KW-1185">Reference proteome</keyword>
<keyword evidence="1" id="KW-0472">Membrane</keyword>
<feature type="transmembrane region" description="Helical" evidence="1">
    <location>
        <begin position="13"/>
        <end position="34"/>
    </location>
</feature>
<accession>A0A841C260</accession>
<dbReference type="AlphaFoldDB" id="A0A841C260"/>
<gene>
    <name evidence="2" type="ORF">F4553_007410</name>
</gene>
<dbReference type="EMBL" id="JACHMN010000003">
    <property type="protein sequence ID" value="MBB5873976.1"/>
    <property type="molecule type" value="Genomic_DNA"/>
</dbReference>
<keyword evidence="1" id="KW-1133">Transmembrane helix</keyword>
<protein>
    <submittedName>
        <fullName evidence="2">Tfp pilus assembly protein FimT</fullName>
    </submittedName>
</protein>
<dbReference type="RefSeq" id="WP_184845695.1">
    <property type="nucleotide sequence ID" value="NZ_JACHMN010000003.1"/>
</dbReference>
<evidence type="ECO:0000256" key="1">
    <source>
        <dbReference type="SAM" id="Phobius"/>
    </source>
</evidence>
<name>A0A841C260_9ACTN</name>
<evidence type="ECO:0000313" key="3">
    <source>
        <dbReference type="Proteomes" id="UP000587527"/>
    </source>
</evidence>
<evidence type="ECO:0000313" key="2">
    <source>
        <dbReference type="EMBL" id="MBB5873976.1"/>
    </source>
</evidence>
<keyword evidence="1" id="KW-0812">Transmembrane</keyword>